<reference evidence="2" key="1">
    <citation type="journal article" date="2019" name="Int. J. Syst. Evol. Microbiol.">
        <title>The Global Catalogue of Microorganisms (GCM) 10K type strain sequencing project: providing services to taxonomists for standard genome sequencing and annotation.</title>
        <authorList>
            <consortium name="The Broad Institute Genomics Platform"/>
            <consortium name="The Broad Institute Genome Sequencing Center for Infectious Disease"/>
            <person name="Wu L."/>
            <person name="Ma J."/>
        </authorList>
    </citation>
    <scope>NUCLEOTIDE SEQUENCE [LARGE SCALE GENOMIC DNA]</scope>
    <source>
        <strain evidence="2">CCUG 54518</strain>
    </source>
</reference>
<name>A0ABW2RDC2_9BURK</name>
<proteinExistence type="predicted"/>
<organism evidence="1 2">
    <name type="scientific">Hydrogenophaga bisanensis</name>
    <dbReference type="NCBI Taxonomy" id="439611"/>
    <lineage>
        <taxon>Bacteria</taxon>
        <taxon>Pseudomonadati</taxon>
        <taxon>Pseudomonadota</taxon>
        <taxon>Betaproteobacteria</taxon>
        <taxon>Burkholderiales</taxon>
        <taxon>Comamonadaceae</taxon>
        <taxon>Hydrogenophaga</taxon>
    </lineage>
</organism>
<sequence length="128" mass="14075">MPFLLLALVALFAVSILSDGLGREADVKLAIHQSESNSKLVQEQGDILTRLEAKKDAKVSEFVRDWRRAYPTPSAEKLQELQLIEQKINNDIAVAADFTLAAKQMNADKLNDVISSPIGAKFEARPGL</sequence>
<evidence type="ECO:0008006" key="3">
    <source>
        <dbReference type="Google" id="ProtNLM"/>
    </source>
</evidence>
<keyword evidence="2" id="KW-1185">Reference proteome</keyword>
<dbReference type="EMBL" id="JBHTBX010000013">
    <property type="protein sequence ID" value="MFC7436056.1"/>
    <property type="molecule type" value="Genomic_DNA"/>
</dbReference>
<dbReference type="RefSeq" id="WP_382259422.1">
    <property type="nucleotide sequence ID" value="NZ_JBHTBX010000013.1"/>
</dbReference>
<accession>A0ABW2RDC2</accession>
<evidence type="ECO:0000313" key="2">
    <source>
        <dbReference type="Proteomes" id="UP001596495"/>
    </source>
</evidence>
<dbReference type="Proteomes" id="UP001596495">
    <property type="component" value="Unassembled WGS sequence"/>
</dbReference>
<comment type="caution">
    <text evidence="1">The sequence shown here is derived from an EMBL/GenBank/DDBJ whole genome shotgun (WGS) entry which is preliminary data.</text>
</comment>
<protein>
    <recommendedName>
        <fullName evidence="3">Heavy-metal resistance protein</fullName>
    </recommendedName>
</protein>
<evidence type="ECO:0000313" key="1">
    <source>
        <dbReference type="EMBL" id="MFC7436056.1"/>
    </source>
</evidence>
<gene>
    <name evidence="1" type="ORF">ACFQNJ_16190</name>
</gene>